<comment type="caution">
    <text evidence="2">The sequence shown here is derived from an EMBL/GenBank/DDBJ whole genome shotgun (WGS) entry which is preliminary data.</text>
</comment>
<feature type="domain" description="Condensation" evidence="1">
    <location>
        <begin position="7"/>
        <end position="328"/>
    </location>
</feature>
<protein>
    <recommendedName>
        <fullName evidence="1">Condensation domain-containing protein</fullName>
    </recommendedName>
</protein>
<accession>A0A841C2I7</accession>
<proteinExistence type="predicted"/>
<dbReference type="GO" id="GO:0003824">
    <property type="term" value="F:catalytic activity"/>
    <property type="evidence" value="ECO:0007669"/>
    <property type="project" value="InterPro"/>
</dbReference>
<evidence type="ECO:0000313" key="3">
    <source>
        <dbReference type="Proteomes" id="UP000587527"/>
    </source>
</evidence>
<dbReference type="RefSeq" id="WP_184845940.1">
    <property type="nucleotide sequence ID" value="NZ_JACHMN010000003.1"/>
</dbReference>
<evidence type="ECO:0000313" key="2">
    <source>
        <dbReference type="EMBL" id="MBB5874106.1"/>
    </source>
</evidence>
<sequence length="637" mass="68834">MNERSGPLTWGQYLPWVTQNAAPDKNTYFMILTFDVIAPPEATVETALGLLDDIVERYEGLRTTFEPADGATRQVVHPMRADGYPRSVSQAHPADGEPPAETTAWLTAPFDLTGAWPLRVAAWRRADGRWVLRLAVHRMILDREGSIVIRGCFHRGFRTGSIIDGTEPPAWNPIDIAAFEQSPAGSRRDERAFDYWRRAMITAPETLFTTARPGRPDDSRFTIFLGREDLRPIVRDLAAAFRVTEPAILTATALAILSWVGGWPRVCATIASNNRSHRDLRRSVSPMLDRSLINVVADPAQTFSAWAGLVAAATIGAYQHSHADPNTLLRAAAEVGLERGVQLERLPILNIFGVGAAATRRPDVVLPANIPPVPEDEYRAKLLPGPLDGVYLRAQILWRRVTVELIGGEQIFDFATAERVVALFPAVLAALAAQGDLPLGKLAEAVAEVGPPGPADTVVTVDHTRVDLAGVSTLLGEVAGVADCAVFARAGRLHAFLVGDDRLTDLRRLRLAVLGRLPEHRQVLAPHLFTVVAAAPAQRDDHAAWSAATTLAEGSGSTDEPLLPQSDAEIALAAAIAAAHPALAADRIDLALPYSLAGGRFERVAELLVELRARGIEGITVDDLVGTQPLLNLIRTP</sequence>
<evidence type="ECO:0000259" key="1">
    <source>
        <dbReference type="Pfam" id="PF00668"/>
    </source>
</evidence>
<name>A0A841C2I7_9ACTN</name>
<gene>
    <name evidence="2" type="ORF">F4553_007540</name>
</gene>
<dbReference type="AlphaFoldDB" id="A0A841C2I7"/>
<dbReference type="Pfam" id="PF00668">
    <property type="entry name" value="Condensation"/>
    <property type="match status" value="1"/>
</dbReference>
<dbReference type="EMBL" id="JACHMN010000003">
    <property type="protein sequence ID" value="MBB5874106.1"/>
    <property type="molecule type" value="Genomic_DNA"/>
</dbReference>
<dbReference type="Proteomes" id="UP000587527">
    <property type="component" value="Unassembled WGS sequence"/>
</dbReference>
<dbReference type="InterPro" id="IPR023213">
    <property type="entry name" value="CAT-like_dom_sf"/>
</dbReference>
<dbReference type="InterPro" id="IPR001242">
    <property type="entry name" value="Condensation_dom"/>
</dbReference>
<dbReference type="GO" id="GO:0008610">
    <property type="term" value="P:lipid biosynthetic process"/>
    <property type="evidence" value="ECO:0007669"/>
    <property type="project" value="UniProtKB-ARBA"/>
</dbReference>
<reference evidence="2 3" key="1">
    <citation type="submission" date="2020-08" db="EMBL/GenBank/DDBJ databases">
        <title>Sequencing the genomes of 1000 actinobacteria strains.</title>
        <authorList>
            <person name="Klenk H.-P."/>
        </authorList>
    </citation>
    <scope>NUCLEOTIDE SEQUENCE [LARGE SCALE GENOMIC DNA]</scope>
    <source>
        <strain evidence="2 3">DSM 45362</strain>
    </source>
</reference>
<dbReference type="Gene3D" id="3.30.559.30">
    <property type="entry name" value="Nonribosomal peptide synthetase, condensation domain"/>
    <property type="match status" value="1"/>
</dbReference>
<organism evidence="2 3">
    <name type="scientific">Allocatelliglobosispora scoriae</name>
    <dbReference type="NCBI Taxonomy" id="643052"/>
    <lineage>
        <taxon>Bacteria</taxon>
        <taxon>Bacillati</taxon>
        <taxon>Actinomycetota</taxon>
        <taxon>Actinomycetes</taxon>
        <taxon>Micromonosporales</taxon>
        <taxon>Micromonosporaceae</taxon>
        <taxon>Allocatelliglobosispora</taxon>
    </lineage>
</organism>
<dbReference type="SUPFAM" id="SSF52777">
    <property type="entry name" value="CoA-dependent acyltransferases"/>
    <property type="match status" value="2"/>
</dbReference>
<keyword evidence="3" id="KW-1185">Reference proteome</keyword>
<dbReference type="Gene3D" id="3.30.559.10">
    <property type="entry name" value="Chloramphenicol acetyltransferase-like domain"/>
    <property type="match status" value="1"/>
</dbReference>